<dbReference type="Proteomes" id="UP000717585">
    <property type="component" value="Unassembled WGS sequence"/>
</dbReference>
<organism evidence="3 4">
    <name type="scientific">Carpediemonas membranifera</name>
    <dbReference type="NCBI Taxonomy" id="201153"/>
    <lineage>
        <taxon>Eukaryota</taxon>
        <taxon>Metamonada</taxon>
        <taxon>Carpediemonas-like organisms</taxon>
        <taxon>Carpediemonas</taxon>
    </lineage>
</organism>
<dbReference type="Pfam" id="PF00134">
    <property type="entry name" value="Cyclin_N"/>
    <property type="match status" value="1"/>
</dbReference>
<dbReference type="InterPro" id="IPR013763">
    <property type="entry name" value="Cyclin-like_dom"/>
</dbReference>
<dbReference type="PANTHER" id="PTHR10177">
    <property type="entry name" value="CYCLINS"/>
    <property type="match status" value="1"/>
</dbReference>
<evidence type="ECO:0000313" key="4">
    <source>
        <dbReference type="Proteomes" id="UP000717585"/>
    </source>
</evidence>
<dbReference type="SMART" id="SM00385">
    <property type="entry name" value="CYCLIN"/>
    <property type="match status" value="1"/>
</dbReference>
<evidence type="ECO:0000313" key="3">
    <source>
        <dbReference type="EMBL" id="KAG9389626.1"/>
    </source>
</evidence>
<comment type="similarity">
    <text evidence="1">Belongs to the cyclin family.</text>
</comment>
<evidence type="ECO:0000256" key="1">
    <source>
        <dbReference type="RuleBase" id="RU000383"/>
    </source>
</evidence>
<feature type="domain" description="Cyclin-like" evidence="2">
    <location>
        <begin position="73"/>
        <end position="157"/>
    </location>
</feature>
<sequence>MEPLTDRQMPISDCSYITRESLSEIVGPRARESWRITLELHLRKEETSTHYRDYLEDVQHGYITKEMRKEAIRFIVDVCAYDAHPSVVCERSIRLFDQCLAYSQVRRQAVQLLTLGAISVSTKLEDDGGVSLNDLVRYSDGLYTPPELMAAEQHVLDVVNWDAYVPSSHRALSSMLGLLASDGEKEEHIETLWALSSRFIILSVEDYGISQMPPSTVATGVLTAALLFVRTATSSRSLDTLAGIGVDVIAAEDVAKYLLVRRKFTSQAAPTLTTPHDAKRALGSN</sequence>
<gene>
    <name evidence="3" type="ORF">J8273_8919</name>
</gene>
<accession>A0A8J6AP87</accession>
<dbReference type="SUPFAM" id="SSF47954">
    <property type="entry name" value="Cyclin-like"/>
    <property type="match status" value="1"/>
</dbReference>
<comment type="caution">
    <text evidence="3">The sequence shown here is derived from an EMBL/GenBank/DDBJ whole genome shotgun (WGS) entry which is preliminary data.</text>
</comment>
<dbReference type="AlphaFoldDB" id="A0A8J6AP87"/>
<dbReference type="InterPro" id="IPR006671">
    <property type="entry name" value="Cyclin_N"/>
</dbReference>
<dbReference type="Gene3D" id="1.10.472.10">
    <property type="entry name" value="Cyclin-like"/>
    <property type="match status" value="2"/>
</dbReference>
<dbReference type="EMBL" id="JAHDYR010000069">
    <property type="protein sequence ID" value="KAG9389626.1"/>
    <property type="molecule type" value="Genomic_DNA"/>
</dbReference>
<proteinExistence type="inferred from homology"/>
<dbReference type="InterPro" id="IPR036915">
    <property type="entry name" value="Cyclin-like_sf"/>
</dbReference>
<keyword evidence="1" id="KW-0195">Cyclin</keyword>
<protein>
    <submittedName>
        <fullName evidence="3">Cyclin, N-terminal domain</fullName>
    </submittedName>
</protein>
<reference evidence="3" key="1">
    <citation type="submission" date="2021-05" db="EMBL/GenBank/DDBJ databases">
        <title>A free-living protist that lacks canonical eukaryotic 1 DNA replication and segregation systems.</title>
        <authorList>
            <person name="Salas-Leiva D.E."/>
            <person name="Tromer E.C."/>
            <person name="Curtis B.A."/>
            <person name="Jerlstrom-Hultqvist J."/>
            <person name="Kolisko M."/>
            <person name="Yi Z."/>
            <person name="Salas-Leiva J.S."/>
            <person name="Gallot-Lavallee L."/>
            <person name="Kops G.J.P.L."/>
            <person name="Archibald J.M."/>
            <person name="Simpson A.G.B."/>
            <person name="Roger A.J."/>
        </authorList>
    </citation>
    <scope>NUCLEOTIDE SEQUENCE</scope>
    <source>
        <strain evidence="3">BICM</strain>
    </source>
</reference>
<evidence type="ECO:0000259" key="2">
    <source>
        <dbReference type="SMART" id="SM00385"/>
    </source>
</evidence>
<keyword evidence="4" id="KW-1185">Reference proteome</keyword>
<dbReference type="InterPro" id="IPR039361">
    <property type="entry name" value="Cyclin"/>
</dbReference>
<dbReference type="OrthoDB" id="5590282at2759"/>
<name>A0A8J6AP87_9EUKA</name>